<keyword evidence="2" id="KW-1185">Reference proteome</keyword>
<accession>A0A506PSW1</accession>
<reference evidence="1 2" key="1">
    <citation type="submission" date="2019-06" db="EMBL/GenBank/DDBJ databases">
        <title>Taxogenomics and systematics of the genus Pantoea.</title>
        <authorList>
            <person name="Tambong J.T."/>
        </authorList>
    </citation>
    <scope>NUCLEOTIDE SEQUENCE [LARGE SCALE GENOMIC DNA]</scope>
    <source>
        <strain evidence="1 2">LMG 24200</strain>
    </source>
</reference>
<organism evidence="1 2">
    <name type="scientific">Pantoea deleyi</name>
    <dbReference type="NCBI Taxonomy" id="470932"/>
    <lineage>
        <taxon>Bacteria</taxon>
        <taxon>Pseudomonadati</taxon>
        <taxon>Pseudomonadota</taxon>
        <taxon>Gammaproteobacteria</taxon>
        <taxon>Enterobacterales</taxon>
        <taxon>Erwiniaceae</taxon>
        <taxon>Pantoea</taxon>
    </lineage>
</organism>
<comment type="caution">
    <text evidence="1">The sequence shown here is derived from an EMBL/GenBank/DDBJ whole genome shotgun (WGS) entry which is preliminary data.</text>
</comment>
<proteinExistence type="predicted"/>
<protein>
    <submittedName>
        <fullName evidence="1">Uncharacterized protein</fullName>
    </submittedName>
</protein>
<sequence>MSRAGSIENYAGTGVFIIVERLYSRDAPNWHGVGASMMQIHKMVYQLYHKQDVYLEGAKIEPDSATVWQRLKILFGADLVQKNTADSSTCFSLDYAGSRFVTTPFSGVNSKKIPEFLTREYTLPGRNVLAFGSDPFPHVGLYGRADARFVMAEGGKGNPTAAAKYDAKSKQLVMVDPGKELPQRMQRLKTRREMQ</sequence>
<dbReference type="AlphaFoldDB" id="A0A506PSW1"/>
<gene>
    <name evidence="1" type="ORF">FJW01_21300</name>
</gene>
<dbReference type="Proteomes" id="UP000317747">
    <property type="component" value="Unassembled WGS sequence"/>
</dbReference>
<evidence type="ECO:0000313" key="1">
    <source>
        <dbReference type="EMBL" id="TPV36407.1"/>
    </source>
</evidence>
<dbReference type="EMBL" id="VHJA01000085">
    <property type="protein sequence ID" value="TPV36407.1"/>
    <property type="molecule type" value="Genomic_DNA"/>
</dbReference>
<name>A0A506PSW1_9GAMM</name>
<evidence type="ECO:0000313" key="2">
    <source>
        <dbReference type="Proteomes" id="UP000317747"/>
    </source>
</evidence>
<dbReference type="OrthoDB" id="6607324at2"/>